<evidence type="ECO:0000256" key="9">
    <source>
        <dbReference type="ARBA" id="ARBA00023136"/>
    </source>
</evidence>
<dbReference type="GO" id="GO:0140359">
    <property type="term" value="F:ABC-type transporter activity"/>
    <property type="evidence" value="ECO:0007669"/>
    <property type="project" value="InterPro"/>
</dbReference>
<evidence type="ECO:0000256" key="10">
    <source>
        <dbReference type="SAM" id="MobiDB-lite"/>
    </source>
</evidence>
<feature type="transmembrane region" description="Helical" evidence="11">
    <location>
        <begin position="625"/>
        <end position="643"/>
    </location>
</feature>
<comment type="similarity">
    <text evidence="3">Belongs to the ABC transporter superfamily. ABCG family. PDR (TC 3.A.1.205) subfamily.</text>
</comment>
<gene>
    <name evidence="13" type="ORF">GUITHDRAFT_121509</name>
</gene>
<feature type="domain" description="ABC transporter" evidence="12">
    <location>
        <begin position="770"/>
        <end position="1020"/>
    </location>
</feature>
<keyword evidence="9 11" id="KW-0472">Membrane</keyword>
<dbReference type="Gene3D" id="3.40.50.300">
    <property type="entry name" value="P-loop containing nucleotide triphosphate hydrolases"/>
    <property type="match status" value="2"/>
</dbReference>
<evidence type="ECO:0000313" key="15">
    <source>
        <dbReference type="Proteomes" id="UP000011087"/>
    </source>
</evidence>
<dbReference type="RefSeq" id="XP_005819320.1">
    <property type="nucleotide sequence ID" value="XM_005819263.1"/>
</dbReference>
<dbReference type="GO" id="GO:0009507">
    <property type="term" value="C:chloroplast"/>
    <property type="evidence" value="ECO:0007669"/>
    <property type="project" value="UniProtKB-SubCell"/>
</dbReference>
<dbReference type="eggNOG" id="KOG0065">
    <property type="taxonomic scope" value="Eukaryota"/>
</dbReference>
<dbReference type="Proteomes" id="UP000011087">
    <property type="component" value="Unassembled WGS sequence"/>
</dbReference>
<feature type="transmembrane region" description="Helical" evidence="11">
    <location>
        <begin position="600"/>
        <end position="618"/>
    </location>
</feature>
<keyword evidence="5 11" id="KW-0812">Transmembrane</keyword>
<evidence type="ECO:0000256" key="1">
    <source>
        <dbReference type="ARBA" id="ARBA00004141"/>
    </source>
</evidence>
<dbReference type="Pfam" id="PF00005">
    <property type="entry name" value="ABC_tran"/>
    <property type="match status" value="2"/>
</dbReference>
<accession>L1I931</accession>
<dbReference type="InterPro" id="IPR027417">
    <property type="entry name" value="P-loop_NTPase"/>
</dbReference>
<reference evidence="14" key="3">
    <citation type="submission" date="2015-06" db="UniProtKB">
        <authorList>
            <consortium name="EnsemblProtists"/>
        </authorList>
    </citation>
    <scope>IDENTIFICATION</scope>
</reference>
<feature type="transmembrane region" description="Helical" evidence="11">
    <location>
        <begin position="569"/>
        <end position="588"/>
    </location>
</feature>
<dbReference type="CDD" id="cd03232">
    <property type="entry name" value="ABCG_PDR_domain2"/>
    <property type="match status" value="1"/>
</dbReference>
<dbReference type="OMA" id="RMNLINP"/>
<evidence type="ECO:0000256" key="2">
    <source>
        <dbReference type="ARBA" id="ARBA00004229"/>
    </source>
</evidence>
<dbReference type="InterPro" id="IPR013525">
    <property type="entry name" value="ABC2_TM"/>
</dbReference>
<feature type="compositionally biased region" description="Polar residues" evidence="10">
    <location>
        <begin position="7"/>
        <end position="20"/>
    </location>
</feature>
<feature type="transmembrane region" description="Helical" evidence="11">
    <location>
        <begin position="1411"/>
        <end position="1434"/>
    </location>
</feature>
<name>L1I931_GUITC</name>
<evidence type="ECO:0000256" key="5">
    <source>
        <dbReference type="ARBA" id="ARBA00022692"/>
    </source>
</evidence>
<dbReference type="InterPro" id="IPR003593">
    <property type="entry name" value="AAA+_ATPase"/>
</dbReference>
<evidence type="ECO:0000256" key="8">
    <source>
        <dbReference type="ARBA" id="ARBA00022989"/>
    </source>
</evidence>
<comment type="subcellular location">
    <subcellularLocation>
        <location evidence="1">Membrane</location>
        <topology evidence="1">Multi-pass membrane protein</topology>
    </subcellularLocation>
    <subcellularLocation>
        <location evidence="2">Plastid</location>
        <location evidence="2">Chloroplast</location>
    </subcellularLocation>
</comment>
<reference evidence="13 15" key="1">
    <citation type="journal article" date="2012" name="Nature">
        <title>Algal genomes reveal evolutionary mosaicism and the fate of nucleomorphs.</title>
        <authorList>
            <consortium name="DOE Joint Genome Institute"/>
            <person name="Curtis B.A."/>
            <person name="Tanifuji G."/>
            <person name="Burki F."/>
            <person name="Gruber A."/>
            <person name="Irimia M."/>
            <person name="Maruyama S."/>
            <person name="Arias M.C."/>
            <person name="Ball S.G."/>
            <person name="Gile G.H."/>
            <person name="Hirakawa Y."/>
            <person name="Hopkins J.F."/>
            <person name="Kuo A."/>
            <person name="Rensing S.A."/>
            <person name="Schmutz J."/>
            <person name="Symeonidi A."/>
            <person name="Elias M."/>
            <person name="Eveleigh R.J."/>
            <person name="Herman E.K."/>
            <person name="Klute M.J."/>
            <person name="Nakayama T."/>
            <person name="Obornik M."/>
            <person name="Reyes-Prieto A."/>
            <person name="Armbrust E.V."/>
            <person name="Aves S.J."/>
            <person name="Beiko R.G."/>
            <person name="Coutinho P."/>
            <person name="Dacks J.B."/>
            <person name="Durnford D.G."/>
            <person name="Fast N.M."/>
            <person name="Green B.R."/>
            <person name="Grisdale C.J."/>
            <person name="Hempel F."/>
            <person name="Henrissat B."/>
            <person name="Hoppner M.P."/>
            <person name="Ishida K."/>
            <person name="Kim E."/>
            <person name="Koreny L."/>
            <person name="Kroth P.G."/>
            <person name="Liu Y."/>
            <person name="Malik S.B."/>
            <person name="Maier U.G."/>
            <person name="McRose D."/>
            <person name="Mock T."/>
            <person name="Neilson J.A."/>
            <person name="Onodera N.T."/>
            <person name="Poole A.M."/>
            <person name="Pritham E.J."/>
            <person name="Richards T.A."/>
            <person name="Rocap G."/>
            <person name="Roy S.W."/>
            <person name="Sarai C."/>
            <person name="Schaack S."/>
            <person name="Shirato S."/>
            <person name="Slamovits C.H."/>
            <person name="Spencer D.F."/>
            <person name="Suzuki S."/>
            <person name="Worden A.Z."/>
            <person name="Zauner S."/>
            <person name="Barry K."/>
            <person name="Bell C."/>
            <person name="Bharti A.K."/>
            <person name="Crow J.A."/>
            <person name="Grimwood J."/>
            <person name="Kramer R."/>
            <person name="Lindquist E."/>
            <person name="Lucas S."/>
            <person name="Salamov A."/>
            <person name="McFadden G.I."/>
            <person name="Lane C.E."/>
            <person name="Keeling P.J."/>
            <person name="Gray M.W."/>
            <person name="Grigoriev I.V."/>
            <person name="Archibald J.M."/>
        </authorList>
    </citation>
    <scope>NUCLEOTIDE SEQUENCE</scope>
    <source>
        <strain evidence="13 15">CCMP2712</strain>
    </source>
</reference>
<keyword evidence="4" id="KW-0813">Transport</keyword>
<dbReference type="PaxDb" id="55529-EKX32340"/>
<feature type="transmembrane region" description="Helical" evidence="11">
    <location>
        <begin position="1270"/>
        <end position="1290"/>
    </location>
</feature>
<evidence type="ECO:0000313" key="13">
    <source>
        <dbReference type="EMBL" id="EKX32340.1"/>
    </source>
</evidence>
<dbReference type="GO" id="GO:0016887">
    <property type="term" value="F:ATP hydrolysis activity"/>
    <property type="evidence" value="ECO:0007669"/>
    <property type="project" value="InterPro"/>
</dbReference>
<keyword evidence="15" id="KW-1185">Reference proteome</keyword>
<dbReference type="SUPFAM" id="SSF52540">
    <property type="entry name" value="P-loop containing nucleoside triphosphate hydrolases"/>
    <property type="match status" value="2"/>
</dbReference>
<keyword evidence="7" id="KW-0067">ATP-binding</keyword>
<evidence type="ECO:0000256" key="6">
    <source>
        <dbReference type="ARBA" id="ARBA00022741"/>
    </source>
</evidence>
<organism evidence="13">
    <name type="scientific">Guillardia theta (strain CCMP2712)</name>
    <name type="common">Cryptophyte</name>
    <dbReference type="NCBI Taxonomy" id="905079"/>
    <lineage>
        <taxon>Eukaryota</taxon>
        <taxon>Cryptophyceae</taxon>
        <taxon>Pyrenomonadales</taxon>
        <taxon>Geminigeraceae</taxon>
        <taxon>Guillardia</taxon>
    </lineage>
</organism>
<dbReference type="Pfam" id="PF19055">
    <property type="entry name" value="ABC2_membrane_7"/>
    <property type="match status" value="1"/>
</dbReference>
<dbReference type="HOGENOM" id="CLU_000604_35_6_1"/>
<reference evidence="15" key="2">
    <citation type="submission" date="2012-11" db="EMBL/GenBank/DDBJ databases">
        <authorList>
            <person name="Kuo A."/>
            <person name="Curtis B.A."/>
            <person name="Tanifuji G."/>
            <person name="Burki F."/>
            <person name="Gruber A."/>
            <person name="Irimia M."/>
            <person name="Maruyama S."/>
            <person name="Arias M.C."/>
            <person name="Ball S.G."/>
            <person name="Gile G.H."/>
            <person name="Hirakawa Y."/>
            <person name="Hopkins J.F."/>
            <person name="Rensing S.A."/>
            <person name="Schmutz J."/>
            <person name="Symeonidi A."/>
            <person name="Elias M."/>
            <person name="Eveleigh R.J."/>
            <person name="Herman E.K."/>
            <person name="Klute M.J."/>
            <person name="Nakayama T."/>
            <person name="Obornik M."/>
            <person name="Reyes-Prieto A."/>
            <person name="Armbrust E.V."/>
            <person name="Aves S.J."/>
            <person name="Beiko R.G."/>
            <person name="Coutinho P."/>
            <person name="Dacks J.B."/>
            <person name="Durnford D.G."/>
            <person name="Fast N.M."/>
            <person name="Green B.R."/>
            <person name="Grisdale C."/>
            <person name="Hempe F."/>
            <person name="Henrissat B."/>
            <person name="Hoppner M.P."/>
            <person name="Ishida K.-I."/>
            <person name="Kim E."/>
            <person name="Koreny L."/>
            <person name="Kroth P.G."/>
            <person name="Liu Y."/>
            <person name="Malik S.-B."/>
            <person name="Maier U.G."/>
            <person name="McRose D."/>
            <person name="Mock T."/>
            <person name="Neilson J.A."/>
            <person name="Onodera N.T."/>
            <person name="Poole A.M."/>
            <person name="Pritham E.J."/>
            <person name="Richards T.A."/>
            <person name="Rocap G."/>
            <person name="Roy S.W."/>
            <person name="Sarai C."/>
            <person name="Schaack S."/>
            <person name="Shirato S."/>
            <person name="Slamovits C.H."/>
            <person name="Spencer D.F."/>
            <person name="Suzuki S."/>
            <person name="Worden A.Z."/>
            <person name="Zauner S."/>
            <person name="Barry K."/>
            <person name="Bell C."/>
            <person name="Bharti A.K."/>
            <person name="Crow J.A."/>
            <person name="Grimwood J."/>
            <person name="Kramer R."/>
            <person name="Lindquist E."/>
            <person name="Lucas S."/>
            <person name="Salamov A."/>
            <person name="McFadden G.I."/>
            <person name="Lane C.E."/>
            <person name="Keeling P.J."/>
            <person name="Gray M.W."/>
            <person name="Grigoriev I.V."/>
            <person name="Archibald J.M."/>
        </authorList>
    </citation>
    <scope>NUCLEOTIDE SEQUENCE</scope>
    <source>
        <strain evidence="15">CCMP2712</strain>
    </source>
</reference>
<feature type="transmembrane region" description="Helical" evidence="11">
    <location>
        <begin position="682"/>
        <end position="703"/>
    </location>
</feature>
<feature type="domain" description="ABC transporter" evidence="12">
    <location>
        <begin position="100"/>
        <end position="358"/>
    </location>
</feature>
<dbReference type="STRING" id="905079.L1I931"/>
<protein>
    <recommendedName>
        <fullName evidence="12">ABC transporter domain-containing protein</fullName>
    </recommendedName>
</protein>
<evidence type="ECO:0000256" key="7">
    <source>
        <dbReference type="ARBA" id="ARBA00022840"/>
    </source>
</evidence>
<dbReference type="InterPro" id="IPR043926">
    <property type="entry name" value="ABCG_dom"/>
</dbReference>
<evidence type="ECO:0000259" key="12">
    <source>
        <dbReference type="PROSITE" id="PS50893"/>
    </source>
</evidence>
<feature type="transmembrane region" description="Helical" evidence="11">
    <location>
        <begin position="1129"/>
        <end position="1148"/>
    </location>
</feature>
<sequence>MEDVSPPKTSSDSDNTDPVNESSLKILVESGHGDFPVDELFRPGLQERLSQVDIMKGASKLYGTKHGPCYVTLQDLSIRGRVDVSSVDFPTVGTSILGLIKSLTLQSKPVCKNDILSDVTTAFAPGKLCLLIGAPQSGKSTLLKLIASRLESGLEQSGNICFNGVHPNKKIMPRIAAYTPQYDDHTPVLTVKETMDFAFDCVSSTLMREVAERNGMNLAEAKGQDVNPRNKVDMLLHYFGLSHVKDTVAGSGVLRGLSGGERRRLTIAEQLVGNNMVHCMDEITTGLDSAAAIDIIRTLRNACQVMNNTTIISLLQPPPDVLEMFDEIMVLGAHGTLLYHGPLSKAKEYFCRELGFCCPDSMSLADFLVYVSTGDSLEFWKNPGVKPPTCMEMAERWKRSEIHHTYIHPRFAAAATLAKDVHENPINKLPWTRPFGASMGTLMIACLRRAIAVKLKNLGILKALVIQRTIQSVIIGTIFWQLPTTRYNLKVPLFFLLVSILSMSNMYIIDVTEAKRPIFYKHRDSGFFPTWVYVLSEAIADFPMQLVEVLIVSLIVFFFVGLQASTWPVFAVSLICIYLAFGAVYKAFAAVAKTTSGSHGMAIGFAALAMCFSGFIVTRSTIPPFFIWIYWIVPTPWIIRIVALNEFKASGKNGYYDQLGDGGVRRGDLMLEAFAIQTEDYWIGYGFLYIVFLIVIGHWLYIWSLDRLRYGFQRPTIVKKNKAQKISPIGHAKLDPEMLDEMEQSAAAFISQQAFTTLESLSCQPPKVSLAVRDLTYTVTIKAPKGSGVKTLDKVLINNVDALFLPGRITALMGASGAGKTTLMDVIAGRKTAGKITGEVLVNGHPQDLSTFARISGYVEQMDIHIATMTVIEALRFSANHRLPPELTAAEREQVVQAVVDLVELRPVVDKMIGDSSTGLSTEQRKRVTIGVEMAANPSIIFLDEPTSGLDARSAKVVMSVIRRIAAAGRTVVCTVHQPSPEIFAMFDNLLLLKKGGWTVYNGDLGPQGTDPVTMLPTSSARNMIDYFQTLSPSVPRYEEGTNPAEYMLDVIGAGIDTASRSVDVDFVEQFRNSTMASEILSEISKIGEGEKIAFSARYATTLVTQLYYSCDRWFSMYYRNVGYNYNRLIVVLIVALLFALNVTHVSLQSVSDQATLQSFNGVIFAGVFFTCAVQNSMSVGVIGNSKLVYYKELAAGMYAPFSYLFGATVAEIPWLVIVVGLHLLVFYPLAGLWAATDYVVMYGIAMFLFAMVFCFWGQMISAMASTTQAASLIASPTIGLMVLFCGFFIPGYMIPYPWKIFYYVFPARYGLISAMPKQFYCSLSCIPERQISDNLMRIDCTNPAIKSLADAPYHASGPGCSLLFDKTNATAGAQGIDFVESNFPGQAYPRMTVWDYWSLTTHSNVNDVNLFLWVTAIFAIGYRVITFLCLKYLRQIQR</sequence>
<keyword evidence="8 11" id="KW-1133">Transmembrane helix</keyword>
<dbReference type="KEGG" id="gtt:GUITHDRAFT_121509"/>
<feature type="transmembrane region" description="Helical" evidence="11">
    <location>
        <begin position="542"/>
        <end position="562"/>
    </location>
</feature>
<dbReference type="EnsemblProtists" id="EKX32340">
    <property type="protein sequence ID" value="EKX32340"/>
    <property type="gene ID" value="GUITHDRAFT_121509"/>
</dbReference>
<dbReference type="EMBL" id="JH993196">
    <property type="protein sequence ID" value="EKX32340.1"/>
    <property type="molecule type" value="Genomic_DNA"/>
</dbReference>
<keyword evidence="6" id="KW-0547">Nucleotide-binding</keyword>
<feature type="transmembrane region" description="Helical" evidence="11">
    <location>
        <begin position="1160"/>
        <end position="1183"/>
    </location>
</feature>
<dbReference type="PROSITE" id="PS50893">
    <property type="entry name" value="ABC_TRANSPORTER_2"/>
    <property type="match status" value="2"/>
</dbReference>
<evidence type="ECO:0000256" key="11">
    <source>
        <dbReference type="SAM" id="Phobius"/>
    </source>
</evidence>
<dbReference type="PROSITE" id="PS00211">
    <property type="entry name" value="ABC_TRANSPORTER_1"/>
    <property type="match status" value="1"/>
</dbReference>
<dbReference type="GO" id="GO:0005524">
    <property type="term" value="F:ATP binding"/>
    <property type="evidence" value="ECO:0007669"/>
    <property type="project" value="UniProtKB-KW"/>
</dbReference>
<evidence type="ECO:0000313" key="14">
    <source>
        <dbReference type="EnsemblProtists" id="EKX32340"/>
    </source>
</evidence>
<dbReference type="InterPro" id="IPR017871">
    <property type="entry name" value="ABC_transporter-like_CS"/>
</dbReference>
<evidence type="ECO:0000256" key="3">
    <source>
        <dbReference type="ARBA" id="ARBA00006012"/>
    </source>
</evidence>
<proteinExistence type="inferred from homology"/>
<feature type="region of interest" description="Disordered" evidence="10">
    <location>
        <begin position="1"/>
        <end position="20"/>
    </location>
</feature>
<dbReference type="GeneID" id="17289068"/>
<feature type="transmembrane region" description="Helical" evidence="11">
    <location>
        <begin position="1204"/>
        <end position="1228"/>
    </location>
</feature>
<feature type="transmembrane region" description="Helical" evidence="11">
    <location>
        <begin position="458"/>
        <end position="479"/>
    </location>
</feature>
<dbReference type="InterPro" id="IPR034003">
    <property type="entry name" value="ABCG_PDR_2"/>
</dbReference>
<dbReference type="Pfam" id="PF01061">
    <property type="entry name" value="ABC2_membrane"/>
    <property type="match status" value="2"/>
</dbReference>
<dbReference type="SMART" id="SM00382">
    <property type="entry name" value="AAA"/>
    <property type="match status" value="2"/>
</dbReference>
<evidence type="ECO:0000256" key="4">
    <source>
        <dbReference type="ARBA" id="ARBA00022448"/>
    </source>
</evidence>
<dbReference type="OrthoDB" id="245989at2759"/>
<dbReference type="PANTHER" id="PTHR19241">
    <property type="entry name" value="ATP-BINDING CASSETTE TRANSPORTER"/>
    <property type="match status" value="1"/>
</dbReference>
<feature type="transmembrane region" description="Helical" evidence="11">
    <location>
        <begin position="491"/>
        <end position="509"/>
    </location>
</feature>
<dbReference type="InterPro" id="IPR003439">
    <property type="entry name" value="ABC_transporter-like_ATP-bd"/>
</dbReference>
<feature type="transmembrane region" description="Helical" evidence="11">
    <location>
        <begin position="1240"/>
        <end position="1258"/>
    </location>
</feature>
<dbReference type="GO" id="GO:0016020">
    <property type="term" value="C:membrane"/>
    <property type="evidence" value="ECO:0007669"/>
    <property type="project" value="UniProtKB-SubCell"/>
</dbReference>